<dbReference type="EMBL" id="LNDJ01000051">
    <property type="protein sequence ID" value="KRU23119.1"/>
    <property type="molecule type" value="Genomic_DNA"/>
</dbReference>
<feature type="transmembrane region" description="Helical" evidence="2">
    <location>
        <begin position="410"/>
        <end position="431"/>
    </location>
</feature>
<dbReference type="RefSeq" id="WP_058024123.1">
    <property type="nucleotide sequence ID" value="NZ_LNDJ01000051.1"/>
</dbReference>
<keyword evidence="2" id="KW-0472">Membrane</keyword>
<evidence type="ECO:0000256" key="1">
    <source>
        <dbReference type="SAM" id="MobiDB-lite"/>
    </source>
</evidence>
<dbReference type="InterPro" id="IPR005625">
    <property type="entry name" value="PepSY-ass_TM"/>
</dbReference>
<dbReference type="Proteomes" id="UP000051202">
    <property type="component" value="Unassembled WGS sequence"/>
</dbReference>
<dbReference type="Pfam" id="PF03929">
    <property type="entry name" value="PepSY_TM"/>
    <property type="match status" value="1"/>
</dbReference>
<keyword evidence="2" id="KW-0812">Transmembrane</keyword>
<accession>A0A0T6DTB7</accession>
<gene>
    <name evidence="3" type="ORF">AS194_06070</name>
</gene>
<protein>
    <submittedName>
        <fullName evidence="3">Peptidase</fullName>
    </submittedName>
</protein>
<dbReference type="STRING" id="554343.AS194_06070"/>
<keyword evidence="4" id="KW-1185">Reference proteome</keyword>
<evidence type="ECO:0000256" key="2">
    <source>
        <dbReference type="SAM" id="Phobius"/>
    </source>
</evidence>
<feature type="transmembrane region" description="Helical" evidence="2">
    <location>
        <begin position="12"/>
        <end position="37"/>
    </location>
</feature>
<keyword evidence="2" id="KW-1133">Transmembrane helix</keyword>
<feature type="compositionally biased region" description="Polar residues" evidence="1">
    <location>
        <begin position="284"/>
        <end position="293"/>
    </location>
</feature>
<organism evidence="3 4">
    <name type="scientific">Psychrobacter piscatorii</name>
    <dbReference type="NCBI Taxonomy" id="554343"/>
    <lineage>
        <taxon>Bacteria</taxon>
        <taxon>Pseudomonadati</taxon>
        <taxon>Pseudomonadota</taxon>
        <taxon>Gammaproteobacteria</taxon>
        <taxon>Moraxellales</taxon>
        <taxon>Moraxellaceae</taxon>
        <taxon>Psychrobacter</taxon>
    </lineage>
</organism>
<proteinExistence type="predicted"/>
<name>A0A0T6DTB7_9GAMM</name>
<evidence type="ECO:0000313" key="3">
    <source>
        <dbReference type="EMBL" id="KRU23119.1"/>
    </source>
</evidence>
<reference evidence="3 4" key="1">
    <citation type="submission" date="2015-11" db="EMBL/GenBank/DDBJ databases">
        <title>Permanent draft genome of Psychrobacter piscatorii LQ58.</title>
        <authorList>
            <person name="Zhou M."/>
            <person name="Dong B."/>
            <person name="Liu Q."/>
        </authorList>
    </citation>
    <scope>NUCLEOTIDE SEQUENCE [LARGE SCALE GENOMIC DNA]</scope>
    <source>
        <strain evidence="3 4">LQ58</strain>
    </source>
</reference>
<dbReference type="AlphaFoldDB" id="A0A0T6DTB7"/>
<sequence>MITFNPRQACLWIHRYTGLAMAAFLIIASLTGALLAFHHELDDLFNHKLARVEAQNTPIQSVAALHDSVIRTYPQYGFSSLPTTIEAGKSAVFSVDRWRSGKPTTPEPAFNEVYVNPYTGAVIGTRNKDTWAWHNTMWKVFWLHRDLLLGDIGKWVLGIVSLVWTINCFIGFYLTFPRAVKSSQSKQVSIKKRASLFKRWLPAWKIRRKTNTFKLNYDLHHAFGLWLWVMLFVIAWSSVGFNLKPVYQPVMQAVVGLTPRERGRPPTKPEPNKTVENQGRADKSINSNTTVNDSRNTADAIAQAVNKSNSIAYLSAQADIAARQNGTAVQQLLGIRWVAEDEQWQMRFKTDRDIGTHSGASSITVDAATGEVARVSFGYQSGFGNKVDQWLSTLHMGHIGQGWSHRLYQAFLAMIGLAVAVLSGTGVYLWWKGRQQRLKALQKLK</sequence>
<feature type="transmembrane region" description="Helical" evidence="2">
    <location>
        <begin position="217"/>
        <end position="239"/>
    </location>
</feature>
<dbReference type="PANTHER" id="PTHR34219">
    <property type="entry name" value="IRON-REGULATED INNER MEMBRANE PROTEIN-RELATED"/>
    <property type="match status" value="1"/>
</dbReference>
<feature type="transmembrane region" description="Helical" evidence="2">
    <location>
        <begin position="155"/>
        <end position="176"/>
    </location>
</feature>
<evidence type="ECO:0000313" key="4">
    <source>
        <dbReference type="Proteomes" id="UP000051202"/>
    </source>
</evidence>
<feature type="region of interest" description="Disordered" evidence="1">
    <location>
        <begin position="258"/>
        <end position="293"/>
    </location>
</feature>
<comment type="caution">
    <text evidence="3">The sequence shown here is derived from an EMBL/GenBank/DDBJ whole genome shotgun (WGS) entry which is preliminary data.</text>
</comment>
<dbReference type="PANTHER" id="PTHR34219:SF5">
    <property type="entry name" value="BLR4505 PROTEIN"/>
    <property type="match status" value="1"/>
</dbReference>